<dbReference type="Proteomes" id="UP001057753">
    <property type="component" value="Unassembled WGS sequence"/>
</dbReference>
<comment type="caution">
    <text evidence="3">The sequence shown here is derived from an EMBL/GenBank/DDBJ whole genome shotgun (WGS) entry which is preliminary data.</text>
</comment>
<dbReference type="Pfam" id="PF13649">
    <property type="entry name" value="Methyltransf_25"/>
    <property type="match status" value="1"/>
</dbReference>
<proteinExistence type="predicted"/>
<reference evidence="3" key="1">
    <citation type="submission" date="2020-06" db="EMBL/GenBank/DDBJ databases">
        <title>Insight into the genomes of haloalkaliphilic bacilli from Kenyan soda lakes.</title>
        <authorList>
            <person name="Mwirichia R."/>
            <person name="Villamizar G.C."/>
            <person name="Poehlein A."/>
            <person name="Mugweru J."/>
            <person name="Kipnyargis A."/>
            <person name="Kiplimo D."/>
            <person name="Orwa P."/>
            <person name="Daniel R."/>
        </authorList>
    </citation>
    <scope>NUCLEOTIDE SEQUENCE</scope>
    <source>
        <strain evidence="3">B1096_S55</strain>
    </source>
</reference>
<evidence type="ECO:0000259" key="2">
    <source>
        <dbReference type="Pfam" id="PF13649"/>
    </source>
</evidence>
<keyword evidence="1" id="KW-0808">Transferase</keyword>
<dbReference type="InterPro" id="IPR041698">
    <property type="entry name" value="Methyltransf_25"/>
</dbReference>
<feature type="domain" description="Methyltransferase" evidence="2">
    <location>
        <begin position="163"/>
        <end position="257"/>
    </location>
</feature>
<dbReference type="Gene3D" id="3.40.50.150">
    <property type="entry name" value="Vaccinia Virus protein VP39"/>
    <property type="match status" value="1"/>
</dbReference>
<keyword evidence="4" id="KW-1185">Reference proteome</keyword>
<evidence type="ECO:0000313" key="4">
    <source>
        <dbReference type="Proteomes" id="UP001057753"/>
    </source>
</evidence>
<dbReference type="AlphaFoldDB" id="A0A9Q4FXC0"/>
<protein>
    <submittedName>
        <fullName evidence="3">Class I SAM-dependent methyltransferase</fullName>
    </submittedName>
</protein>
<dbReference type="PANTHER" id="PTHR43861">
    <property type="entry name" value="TRANS-ACONITATE 2-METHYLTRANSFERASE-RELATED"/>
    <property type="match status" value="1"/>
</dbReference>
<gene>
    <name evidence="3" type="ORF">HXA33_08605</name>
</gene>
<dbReference type="CDD" id="cd02440">
    <property type="entry name" value="AdoMet_MTases"/>
    <property type="match status" value="1"/>
</dbReference>
<sequence length="329" mass="37820">MSEFNRMLQARKWMKTNENFLSTWHAHVGYTLDLFYYFSQYRSVEHVAETCDFNRALLNRWIEVGLEIGHLKKSMTGKIKAKRKLIKYASANSPESVGVLLREMMELHLPTLLKYPDLLKNNERIEYLEDSFANVVAETSTLLEKVSISPILKIVKKNKPATIIDLGCGYGGYLKRIQKRFPTIALNGVEINDKVAKQARDALNEHAQIHCTDMETFIEKYSGKTDMVMVHNLLYYFAPEERAELFKKIASIMNQGGIITFIQPVKGAKHGQTFTAAFNTFMTAHKNLYPLPTLKEMKRNSKKAGLKIMTIKPLIREGGWYLVTMRKTI</sequence>
<evidence type="ECO:0000313" key="3">
    <source>
        <dbReference type="EMBL" id="MCR6096615.1"/>
    </source>
</evidence>
<dbReference type="SUPFAM" id="SSF53335">
    <property type="entry name" value="S-adenosyl-L-methionine-dependent methyltransferases"/>
    <property type="match status" value="1"/>
</dbReference>
<dbReference type="RefSeq" id="WP_257821176.1">
    <property type="nucleotide sequence ID" value="NZ_JABXYM010000001.1"/>
</dbReference>
<evidence type="ECO:0000256" key="1">
    <source>
        <dbReference type="ARBA" id="ARBA00022679"/>
    </source>
</evidence>
<accession>A0A9Q4FXC0</accession>
<dbReference type="EMBL" id="JABXYM010000001">
    <property type="protein sequence ID" value="MCR6096615.1"/>
    <property type="molecule type" value="Genomic_DNA"/>
</dbReference>
<dbReference type="InterPro" id="IPR029063">
    <property type="entry name" value="SAM-dependent_MTases_sf"/>
</dbReference>
<dbReference type="GO" id="GO:0008168">
    <property type="term" value="F:methyltransferase activity"/>
    <property type="evidence" value="ECO:0007669"/>
    <property type="project" value="UniProtKB-KW"/>
</dbReference>
<keyword evidence="3" id="KW-0489">Methyltransferase</keyword>
<organism evidence="3 4">
    <name type="scientific">Salipaludibacillus agaradhaerens</name>
    <name type="common">Bacillus agaradhaerens</name>
    <dbReference type="NCBI Taxonomy" id="76935"/>
    <lineage>
        <taxon>Bacteria</taxon>
        <taxon>Bacillati</taxon>
        <taxon>Bacillota</taxon>
        <taxon>Bacilli</taxon>
        <taxon>Bacillales</taxon>
        <taxon>Bacillaceae</taxon>
    </lineage>
</organism>
<dbReference type="GO" id="GO:0032259">
    <property type="term" value="P:methylation"/>
    <property type="evidence" value="ECO:0007669"/>
    <property type="project" value="UniProtKB-KW"/>
</dbReference>
<name>A0A9Q4FXC0_SALAG</name>